<evidence type="ECO:0000256" key="3">
    <source>
        <dbReference type="ARBA" id="ARBA00022989"/>
    </source>
</evidence>
<reference evidence="6" key="1">
    <citation type="submission" date="2018-06" db="EMBL/GenBank/DDBJ databases">
        <authorList>
            <person name="Zhirakovskaya E."/>
        </authorList>
    </citation>
    <scope>NUCLEOTIDE SEQUENCE</scope>
</reference>
<dbReference type="GO" id="GO:0016020">
    <property type="term" value="C:membrane"/>
    <property type="evidence" value="ECO:0007669"/>
    <property type="project" value="UniProtKB-SubCell"/>
</dbReference>
<keyword evidence="3 5" id="KW-1133">Transmembrane helix</keyword>
<feature type="transmembrane region" description="Helical" evidence="5">
    <location>
        <begin position="118"/>
        <end position="137"/>
    </location>
</feature>
<protein>
    <recommendedName>
        <fullName evidence="7">MAPEG family protein</fullName>
    </recommendedName>
</protein>
<dbReference type="Gene3D" id="1.20.120.550">
    <property type="entry name" value="Membrane associated eicosanoid/glutathione metabolism-like domain"/>
    <property type="match status" value="1"/>
</dbReference>
<keyword evidence="2 5" id="KW-0812">Transmembrane</keyword>
<dbReference type="EMBL" id="UOFK01000091">
    <property type="protein sequence ID" value="VAW76279.1"/>
    <property type="molecule type" value="Genomic_DNA"/>
</dbReference>
<dbReference type="Pfam" id="PF01124">
    <property type="entry name" value="MAPEG"/>
    <property type="match status" value="1"/>
</dbReference>
<dbReference type="SUPFAM" id="SSF161084">
    <property type="entry name" value="MAPEG domain-like"/>
    <property type="match status" value="1"/>
</dbReference>
<evidence type="ECO:0008006" key="7">
    <source>
        <dbReference type="Google" id="ProtNLM"/>
    </source>
</evidence>
<dbReference type="AlphaFoldDB" id="A0A3B0YPK9"/>
<feature type="transmembrane region" description="Helical" evidence="5">
    <location>
        <begin position="66"/>
        <end position="83"/>
    </location>
</feature>
<dbReference type="InterPro" id="IPR023352">
    <property type="entry name" value="MAPEG-like_dom_sf"/>
</dbReference>
<sequence length="138" mass="15541">MDAIMTTELYWLTLTIGMTALFWVPYILNWIMEHGMVAALWNPKEYDHTQPKAAWALRMLRAHENAVENLVIFAPLVLILHAMEISTAATATASMVYFTARAAHFWVFAFAIPSLRVLTFLVGFGAQMVLVLTLLGII</sequence>
<proteinExistence type="predicted"/>
<accession>A0A3B0YPK9</accession>
<feature type="transmembrane region" description="Helical" evidence="5">
    <location>
        <begin position="9"/>
        <end position="28"/>
    </location>
</feature>
<dbReference type="InterPro" id="IPR001129">
    <property type="entry name" value="Membr-assoc_MAPEG"/>
</dbReference>
<evidence type="ECO:0000256" key="2">
    <source>
        <dbReference type="ARBA" id="ARBA00022692"/>
    </source>
</evidence>
<keyword evidence="4 5" id="KW-0472">Membrane</keyword>
<organism evidence="6">
    <name type="scientific">hydrothermal vent metagenome</name>
    <dbReference type="NCBI Taxonomy" id="652676"/>
    <lineage>
        <taxon>unclassified sequences</taxon>
        <taxon>metagenomes</taxon>
        <taxon>ecological metagenomes</taxon>
    </lineage>
</organism>
<dbReference type="PANTHER" id="PTHR35371:SF1">
    <property type="entry name" value="BLR7753 PROTEIN"/>
    <property type="match status" value="1"/>
</dbReference>
<evidence type="ECO:0000313" key="6">
    <source>
        <dbReference type="EMBL" id="VAW76279.1"/>
    </source>
</evidence>
<comment type="subcellular location">
    <subcellularLocation>
        <location evidence="1">Membrane</location>
    </subcellularLocation>
</comment>
<name>A0A3B0YPK9_9ZZZZ</name>
<dbReference type="PANTHER" id="PTHR35371">
    <property type="entry name" value="INNER MEMBRANE PROTEIN"/>
    <property type="match status" value="1"/>
</dbReference>
<evidence type="ECO:0000256" key="1">
    <source>
        <dbReference type="ARBA" id="ARBA00004370"/>
    </source>
</evidence>
<gene>
    <name evidence="6" type="ORF">MNBD_GAMMA13-652</name>
</gene>
<evidence type="ECO:0000256" key="4">
    <source>
        <dbReference type="ARBA" id="ARBA00023136"/>
    </source>
</evidence>
<evidence type="ECO:0000256" key="5">
    <source>
        <dbReference type="SAM" id="Phobius"/>
    </source>
</evidence>